<organism evidence="1 2">
    <name type="scientific">Mesohalobacter halotolerans</name>
    <dbReference type="NCBI Taxonomy" id="1883405"/>
    <lineage>
        <taxon>Bacteria</taxon>
        <taxon>Pseudomonadati</taxon>
        <taxon>Bacteroidota</taxon>
        <taxon>Flavobacteriia</taxon>
        <taxon>Flavobacteriales</taxon>
        <taxon>Flavobacteriaceae</taxon>
        <taxon>Mesohalobacter</taxon>
    </lineage>
</organism>
<dbReference type="Proteomes" id="UP000306552">
    <property type="component" value="Unassembled WGS sequence"/>
</dbReference>
<comment type="caution">
    <text evidence="1">The sequence shown here is derived from an EMBL/GenBank/DDBJ whole genome shotgun (WGS) entry which is preliminary data.</text>
</comment>
<accession>A0A4U5TRW7</accession>
<keyword evidence="2" id="KW-1185">Reference proteome</keyword>
<dbReference type="RefSeq" id="WP_138930560.1">
    <property type="nucleotide sequence ID" value="NZ_SWMU01000001.1"/>
</dbReference>
<sequence length="150" mass="17485">MKSIIFLFSFLYSSSLIYGQELKPDHYFDFWVGKWNVSWKEPDGNVGKGTNIVLKTLDDQVIEENFKITSVNQKGFKGKSLSVYQPQSDVWRQTWIDNQGDYYNFTGKIDGDKRIFETQTPKRKDGTMFKQRMVFHHITKTPLDGIGKAQ</sequence>
<name>A0A4U5TRW7_9FLAO</name>
<proteinExistence type="predicted"/>
<evidence type="ECO:0000313" key="2">
    <source>
        <dbReference type="Proteomes" id="UP000306552"/>
    </source>
</evidence>
<dbReference type="OrthoDB" id="1121396at2"/>
<gene>
    <name evidence="1" type="ORF">FCN74_00060</name>
</gene>
<evidence type="ECO:0000313" key="1">
    <source>
        <dbReference type="EMBL" id="TKS56856.1"/>
    </source>
</evidence>
<dbReference type="AlphaFoldDB" id="A0A4U5TRW7"/>
<reference evidence="1 2" key="1">
    <citation type="submission" date="2019-04" db="EMBL/GenBank/DDBJ databases">
        <title>Psychroflexus halotolerans sp. nov., isolated from a marine solar saltern.</title>
        <authorList>
            <person name="Feng X."/>
        </authorList>
    </citation>
    <scope>NUCLEOTIDE SEQUENCE [LARGE SCALE GENOMIC DNA]</scope>
    <source>
        <strain evidence="1 2">WDS2C27</strain>
    </source>
</reference>
<dbReference type="EMBL" id="SWMU01000001">
    <property type="protein sequence ID" value="TKS56856.1"/>
    <property type="molecule type" value="Genomic_DNA"/>
</dbReference>
<protein>
    <submittedName>
        <fullName evidence="1">DUF1579 domain-containing protein</fullName>
    </submittedName>
</protein>